<evidence type="ECO:0000259" key="1">
    <source>
        <dbReference type="Pfam" id="PF13649"/>
    </source>
</evidence>
<dbReference type="SUPFAM" id="SSF53335">
    <property type="entry name" value="S-adenosyl-L-methionine-dependent methyltransferases"/>
    <property type="match status" value="1"/>
</dbReference>
<keyword evidence="2" id="KW-0489">Methyltransferase</keyword>
<organism evidence="2 3">
    <name type="scientific">Actinopolymorpha rutila</name>
    <dbReference type="NCBI Taxonomy" id="446787"/>
    <lineage>
        <taxon>Bacteria</taxon>
        <taxon>Bacillati</taxon>
        <taxon>Actinomycetota</taxon>
        <taxon>Actinomycetes</taxon>
        <taxon>Propionibacteriales</taxon>
        <taxon>Actinopolymorphaceae</taxon>
        <taxon>Actinopolymorpha</taxon>
    </lineage>
</organism>
<evidence type="ECO:0000313" key="3">
    <source>
        <dbReference type="Proteomes" id="UP000579605"/>
    </source>
</evidence>
<proteinExistence type="predicted"/>
<dbReference type="AlphaFoldDB" id="A0A852ZWC6"/>
<dbReference type="Gene3D" id="3.40.50.150">
    <property type="entry name" value="Vaccinia Virus protein VP39"/>
    <property type="match status" value="1"/>
</dbReference>
<keyword evidence="2" id="KW-0808">Transferase</keyword>
<dbReference type="RefSeq" id="WP_179791111.1">
    <property type="nucleotide sequence ID" value="NZ_BAAARR010000012.1"/>
</dbReference>
<sequence>MESYERRTLLDQARVWWDEPDQVTFYRSEVDSGPTPAEQLLLRALPTSGRVLDVGCGVGRIAFHLADRGYAVTGVDISEAMVDTARALAEQRGSTATFRQVEPLALPFTSGSFDAGFAGKVHCYVPSRAGRQEFLDEVGRVLRPGAPLLLVSYVVPNEQEADDALASDEQHQRAASRFRSLEPLDTFCGDRGYVHWFTPGSLREELADSPAFEIEEVREDTPGGVLRLVVLRRT</sequence>
<dbReference type="CDD" id="cd02440">
    <property type="entry name" value="AdoMet_MTases"/>
    <property type="match status" value="1"/>
</dbReference>
<dbReference type="InterPro" id="IPR041698">
    <property type="entry name" value="Methyltransf_25"/>
</dbReference>
<dbReference type="Pfam" id="PF13649">
    <property type="entry name" value="Methyltransf_25"/>
    <property type="match status" value="1"/>
</dbReference>
<comment type="caution">
    <text evidence="2">The sequence shown here is derived from an EMBL/GenBank/DDBJ whole genome shotgun (WGS) entry which is preliminary data.</text>
</comment>
<protein>
    <submittedName>
        <fullName evidence="2">SAM-dependent methyltransferase</fullName>
    </submittedName>
</protein>
<gene>
    <name evidence="2" type="ORF">F4554_006247</name>
</gene>
<feature type="domain" description="Methyltransferase" evidence="1">
    <location>
        <begin position="51"/>
        <end position="145"/>
    </location>
</feature>
<evidence type="ECO:0000313" key="2">
    <source>
        <dbReference type="EMBL" id="NYH93609.1"/>
    </source>
</evidence>
<dbReference type="EMBL" id="JACBZH010000001">
    <property type="protein sequence ID" value="NYH93609.1"/>
    <property type="molecule type" value="Genomic_DNA"/>
</dbReference>
<keyword evidence="3" id="KW-1185">Reference proteome</keyword>
<dbReference type="GO" id="GO:0032259">
    <property type="term" value="P:methylation"/>
    <property type="evidence" value="ECO:0007669"/>
    <property type="project" value="UniProtKB-KW"/>
</dbReference>
<name>A0A852ZWC6_9ACTN</name>
<dbReference type="GO" id="GO:0008168">
    <property type="term" value="F:methyltransferase activity"/>
    <property type="evidence" value="ECO:0007669"/>
    <property type="project" value="UniProtKB-KW"/>
</dbReference>
<dbReference type="Proteomes" id="UP000579605">
    <property type="component" value="Unassembled WGS sequence"/>
</dbReference>
<reference evidence="2 3" key="1">
    <citation type="submission" date="2020-07" db="EMBL/GenBank/DDBJ databases">
        <title>Sequencing the genomes of 1000 actinobacteria strains.</title>
        <authorList>
            <person name="Klenk H.-P."/>
        </authorList>
    </citation>
    <scope>NUCLEOTIDE SEQUENCE [LARGE SCALE GENOMIC DNA]</scope>
    <source>
        <strain evidence="2 3">DSM 18448</strain>
    </source>
</reference>
<accession>A0A852ZWC6</accession>
<dbReference type="InterPro" id="IPR029063">
    <property type="entry name" value="SAM-dependent_MTases_sf"/>
</dbReference>
<dbReference type="PANTHER" id="PTHR43591">
    <property type="entry name" value="METHYLTRANSFERASE"/>
    <property type="match status" value="1"/>
</dbReference>